<keyword evidence="2" id="KW-1185">Reference proteome</keyword>
<sequence length="308" mass="34453">MVEHIIDLRDLGLNDYPRISSGKPRKNELCTIIKEHFASRGSSLLEPHIDPQHTFSLPDFCALWQKLLHVEPGMSLTPASSVFEFADSLLLSRLPKLLKEERGLTLGLHDVVRNSVIKDQLTLLSTTTRVGQAVLPPTGAQRAGQPGVEDMKFVQGDANFAKQAQQAIQNILSPLNLSWDNNVEDVIPVYSLMELWLRQRRQLSGYMRSEWLCAASVQDVSRALRLALTEHAILQSMAAYVPGVALPAHEHQAVFVVMRPTDSWFDETIVLRDEVVEKTGDLMQLFMDDLTIDFVSRPGPLCALCCSK</sequence>
<reference evidence="1 2" key="1">
    <citation type="submission" date="2015-01" db="EMBL/GenBank/DDBJ databases">
        <title>The Genome Sequence of Exophiala xenobiotica CBS118157.</title>
        <authorList>
            <consortium name="The Broad Institute Genomics Platform"/>
            <person name="Cuomo C."/>
            <person name="de Hoog S."/>
            <person name="Gorbushina A."/>
            <person name="Stielow B."/>
            <person name="Teixiera M."/>
            <person name="Abouelleil A."/>
            <person name="Chapman S.B."/>
            <person name="Priest M."/>
            <person name="Young S.K."/>
            <person name="Wortman J."/>
            <person name="Nusbaum C."/>
            <person name="Birren B."/>
        </authorList>
    </citation>
    <scope>NUCLEOTIDE SEQUENCE [LARGE SCALE GENOMIC DNA]</scope>
    <source>
        <strain evidence="1 2">CBS 118157</strain>
    </source>
</reference>
<evidence type="ECO:0000313" key="2">
    <source>
        <dbReference type="Proteomes" id="UP000054342"/>
    </source>
</evidence>
<dbReference type="AlphaFoldDB" id="A0A0D2E1L2"/>
<name>A0A0D2E1L2_9EURO</name>
<organism evidence="1 2">
    <name type="scientific">Exophiala xenobiotica</name>
    <dbReference type="NCBI Taxonomy" id="348802"/>
    <lineage>
        <taxon>Eukaryota</taxon>
        <taxon>Fungi</taxon>
        <taxon>Dikarya</taxon>
        <taxon>Ascomycota</taxon>
        <taxon>Pezizomycotina</taxon>
        <taxon>Eurotiomycetes</taxon>
        <taxon>Chaetothyriomycetidae</taxon>
        <taxon>Chaetothyriales</taxon>
        <taxon>Herpotrichiellaceae</taxon>
        <taxon>Exophiala</taxon>
    </lineage>
</organism>
<dbReference type="GeneID" id="25332930"/>
<dbReference type="HOGENOM" id="CLU_903254_0_0_1"/>
<proteinExistence type="predicted"/>
<dbReference type="EMBL" id="KN847323">
    <property type="protein sequence ID" value="KIW49338.1"/>
    <property type="molecule type" value="Genomic_DNA"/>
</dbReference>
<evidence type="ECO:0000313" key="1">
    <source>
        <dbReference type="EMBL" id="KIW49338.1"/>
    </source>
</evidence>
<protein>
    <submittedName>
        <fullName evidence="1">Uncharacterized protein</fullName>
    </submittedName>
</protein>
<dbReference type="Proteomes" id="UP000054342">
    <property type="component" value="Unassembled WGS sequence"/>
</dbReference>
<dbReference type="OrthoDB" id="10253869at2759"/>
<dbReference type="RefSeq" id="XP_013309922.1">
    <property type="nucleotide sequence ID" value="XM_013454468.1"/>
</dbReference>
<gene>
    <name evidence="1" type="ORF">PV05_11022</name>
</gene>
<dbReference type="STRING" id="348802.A0A0D2E1L2"/>
<accession>A0A0D2E1L2</accession>